<proteinExistence type="predicted"/>
<gene>
    <name evidence="1" type="ORF">G2W53_005629</name>
</gene>
<name>A0A834X3W5_9FABA</name>
<dbReference type="AlphaFoldDB" id="A0A834X3W5"/>
<protein>
    <submittedName>
        <fullName evidence="1">Uncharacterized protein</fullName>
    </submittedName>
</protein>
<organism evidence="1 2">
    <name type="scientific">Senna tora</name>
    <dbReference type="NCBI Taxonomy" id="362788"/>
    <lineage>
        <taxon>Eukaryota</taxon>
        <taxon>Viridiplantae</taxon>
        <taxon>Streptophyta</taxon>
        <taxon>Embryophyta</taxon>
        <taxon>Tracheophyta</taxon>
        <taxon>Spermatophyta</taxon>
        <taxon>Magnoliopsida</taxon>
        <taxon>eudicotyledons</taxon>
        <taxon>Gunneridae</taxon>
        <taxon>Pentapetalae</taxon>
        <taxon>rosids</taxon>
        <taxon>fabids</taxon>
        <taxon>Fabales</taxon>
        <taxon>Fabaceae</taxon>
        <taxon>Caesalpinioideae</taxon>
        <taxon>Cassia clade</taxon>
        <taxon>Senna</taxon>
    </lineage>
</organism>
<comment type="caution">
    <text evidence="1">The sequence shown here is derived from an EMBL/GenBank/DDBJ whole genome shotgun (WGS) entry which is preliminary data.</text>
</comment>
<accession>A0A834X3W5</accession>
<reference evidence="1" key="1">
    <citation type="submission" date="2020-09" db="EMBL/GenBank/DDBJ databases">
        <title>Genome-Enabled Discovery of Anthraquinone Biosynthesis in Senna tora.</title>
        <authorList>
            <person name="Kang S.-H."/>
            <person name="Pandey R.P."/>
            <person name="Lee C.-M."/>
            <person name="Sim J.-S."/>
            <person name="Jeong J.-T."/>
            <person name="Choi B.-S."/>
            <person name="Jung M."/>
            <person name="Ginzburg D."/>
            <person name="Zhao K."/>
            <person name="Won S.Y."/>
            <person name="Oh T.-J."/>
            <person name="Yu Y."/>
            <person name="Kim N.-H."/>
            <person name="Lee O.R."/>
            <person name="Lee T.-H."/>
            <person name="Bashyal P."/>
            <person name="Kim T.-S."/>
            <person name="Lee W.-H."/>
            <person name="Kawkins C."/>
            <person name="Kim C.-K."/>
            <person name="Kim J.S."/>
            <person name="Ahn B.O."/>
            <person name="Rhee S.Y."/>
            <person name="Sohng J.K."/>
        </authorList>
    </citation>
    <scope>NUCLEOTIDE SEQUENCE</scope>
    <source>
        <tissue evidence="1">Leaf</tissue>
    </source>
</reference>
<evidence type="ECO:0000313" key="2">
    <source>
        <dbReference type="Proteomes" id="UP000634136"/>
    </source>
</evidence>
<evidence type="ECO:0000313" key="1">
    <source>
        <dbReference type="EMBL" id="KAF7837147.1"/>
    </source>
</evidence>
<dbReference type="Proteomes" id="UP000634136">
    <property type="component" value="Unassembled WGS sequence"/>
</dbReference>
<dbReference type="EMBL" id="JAAIUW010000003">
    <property type="protein sequence ID" value="KAF7837147.1"/>
    <property type="molecule type" value="Genomic_DNA"/>
</dbReference>
<sequence>MIIPQNARKYKSKSGITNREAHALKINTESLMTDGSPL</sequence>
<keyword evidence="2" id="KW-1185">Reference proteome</keyword>